<evidence type="ECO:0000313" key="2">
    <source>
        <dbReference type="Proteomes" id="UP000536179"/>
    </source>
</evidence>
<sequence length="61" mass="6753">MSESLPNRFLQKTQCAIGSGLSRRVFANNVDVGTRTGMEVDDCSSNAAQNLLRDCLQQEFE</sequence>
<evidence type="ECO:0000313" key="1">
    <source>
        <dbReference type="EMBL" id="MBB3209044.1"/>
    </source>
</evidence>
<organism evidence="1 2">
    <name type="scientific">Aporhodopirellula rubra</name>
    <dbReference type="NCBI Taxonomy" id="980271"/>
    <lineage>
        <taxon>Bacteria</taxon>
        <taxon>Pseudomonadati</taxon>
        <taxon>Planctomycetota</taxon>
        <taxon>Planctomycetia</taxon>
        <taxon>Pirellulales</taxon>
        <taxon>Pirellulaceae</taxon>
        <taxon>Aporhodopirellula</taxon>
    </lineage>
</organism>
<proteinExistence type="predicted"/>
<gene>
    <name evidence="1" type="ORF">FHS27_004880</name>
</gene>
<dbReference type="AlphaFoldDB" id="A0A7W5E3F3"/>
<dbReference type="Proteomes" id="UP000536179">
    <property type="component" value="Unassembled WGS sequence"/>
</dbReference>
<comment type="caution">
    <text evidence="1">The sequence shown here is derived from an EMBL/GenBank/DDBJ whole genome shotgun (WGS) entry which is preliminary data.</text>
</comment>
<name>A0A7W5E3F3_9BACT</name>
<protein>
    <submittedName>
        <fullName evidence="1">Uncharacterized protein</fullName>
    </submittedName>
</protein>
<accession>A0A7W5E3F3</accession>
<dbReference type="RefSeq" id="WP_184307368.1">
    <property type="nucleotide sequence ID" value="NZ_JACHXU010000020.1"/>
</dbReference>
<reference evidence="1 2" key="1">
    <citation type="submission" date="2020-08" db="EMBL/GenBank/DDBJ databases">
        <title>Genomic Encyclopedia of Type Strains, Phase III (KMG-III): the genomes of soil and plant-associated and newly described type strains.</title>
        <authorList>
            <person name="Whitman W."/>
        </authorList>
    </citation>
    <scope>NUCLEOTIDE SEQUENCE [LARGE SCALE GENOMIC DNA]</scope>
    <source>
        <strain evidence="1 2">CECT 8075</strain>
    </source>
</reference>
<keyword evidence="2" id="KW-1185">Reference proteome</keyword>
<dbReference type="EMBL" id="JACHXU010000020">
    <property type="protein sequence ID" value="MBB3209044.1"/>
    <property type="molecule type" value="Genomic_DNA"/>
</dbReference>